<feature type="compositionally biased region" description="Basic and acidic residues" evidence="7">
    <location>
        <begin position="188"/>
        <end position="206"/>
    </location>
</feature>
<evidence type="ECO:0000256" key="5">
    <source>
        <dbReference type="ARBA" id="ARBA00023187"/>
    </source>
</evidence>
<dbReference type="AlphaFoldDB" id="A0A1Y1IIM6"/>
<keyword evidence="5" id="KW-0508">mRNA splicing</keyword>
<dbReference type="GO" id="GO:0000390">
    <property type="term" value="P:spliceosomal complex disassembly"/>
    <property type="evidence" value="ECO:0000318"/>
    <property type="project" value="GO_Central"/>
</dbReference>
<feature type="compositionally biased region" description="Basic and acidic residues" evidence="7">
    <location>
        <begin position="292"/>
        <end position="306"/>
    </location>
</feature>
<keyword evidence="10" id="KW-1185">Reference proteome</keyword>
<comment type="similarity">
    <text evidence="2">Belongs to the TFP11/STIP family.</text>
</comment>
<keyword evidence="3" id="KW-0507">mRNA processing</keyword>
<keyword evidence="6" id="KW-0539">Nucleus</keyword>
<evidence type="ECO:0000256" key="1">
    <source>
        <dbReference type="ARBA" id="ARBA00004123"/>
    </source>
</evidence>
<feature type="region of interest" description="Disordered" evidence="7">
    <location>
        <begin position="157"/>
        <end position="215"/>
    </location>
</feature>
<evidence type="ECO:0000256" key="7">
    <source>
        <dbReference type="SAM" id="MobiDB-lite"/>
    </source>
</evidence>
<accession>A0A1Y1IIM6</accession>
<dbReference type="InterPro" id="IPR000467">
    <property type="entry name" value="G_patch_dom"/>
</dbReference>
<comment type="subcellular location">
    <subcellularLocation>
        <location evidence="1">Nucleus</location>
    </subcellularLocation>
</comment>
<dbReference type="InterPro" id="IPR022159">
    <property type="entry name" value="STIP/TFIP11_N"/>
</dbReference>
<evidence type="ECO:0000256" key="2">
    <source>
        <dbReference type="ARBA" id="ARBA00010900"/>
    </source>
</evidence>
<proteinExistence type="inferred from homology"/>
<dbReference type="Pfam" id="PF07842">
    <property type="entry name" value="GCFC"/>
    <property type="match status" value="1"/>
</dbReference>
<evidence type="ECO:0000313" key="9">
    <source>
        <dbReference type="EMBL" id="GAQ89319.1"/>
    </source>
</evidence>
<sequence>MDEDQQAERFDMENDYEGGQWIGGEFYYSKKVEKRKQTKDDVLYGVFQESDSDSGGGRKRRRRDRGPIEKGDFAKPVSFVSSGKVVGSALDDEKEGKAGGGIELGSEQNGSRAGLGSAPGGSGLGFQSGGLGFQSAGLGASNGGLGFQTGGLGSSNGGLGFQSAGPSGAETRADDDEDDLLPGMFGKRIQEAAEKRKEREREEAQKSRFKGKKGGVPAAAAAAGIASFEKHTKGIGMKLMQGMGYVPGQGLGAKGQGIAAPVEAKLRPGKNMGMGYNDYEEKKTALPPPPGKEGEKVEAAAEPAKQEKLWKARNADKRKKKVYKTAGALIEELQHAGAAPAEPTKILDMRGPQVRVLTNLEAINAEQAAVEEDTPMPELQHNLRLMVDLAEAEIQQFDRKLRHERDTMAVLAGEQERLLREVDHYRGQVEGLEGVLTAVEKVQERASEGLMTLQGLSDVFDLLQRKHHEEYKLFNLAAVALSHVLPLMQAHFRGWNPFQNPTHGTAEMATWKKLLAQEEGPRDYSIFTDLDSDIDPYTRLVRDVILPPLRSLVLAAWEPRDPEPFLRFLEAWDSLLPPAVKENIYDQLVMPKLTSAVDTWDPRLETVPIHAWLHPWLPLLAARMEPLYPPIRFKLGAALQAWDPSDSSAYALLHPWQTVFDAASWEQLLVRSIVPKLIVALHTLVINPHAQQLEPFQWFIQWAGAVPVHHMVALLDAHFFPKWQQVLYQWLCAGPNFDEVTRWYLGWKGLFPADLLANSRVQRQLNAALDMMNQAVEGAPVVQPGARENMAYLKVSENRKFEQQQHTAPSVTGVSNGGQPVSSTERDTGYDHGYATLTLKEIVETTAQQSDVQFLPKVGRLNQGLQVYGFGLVSVTIDNHNQMLYAQTGDKWLPVSLEQLIELNRTRTLERSR</sequence>
<evidence type="ECO:0000256" key="4">
    <source>
        <dbReference type="ARBA" id="ARBA00022728"/>
    </source>
</evidence>
<keyword evidence="4" id="KW-0747">Spliceosome</keyword>
<evidence type="ECO:0000313" key="10">
    <source>
        <dbReference type="Proteomes" id="UP000054558"/>
    </source>
</evidence>
<evidence type="ECO:0000256" key="3">
    <source>
        <dbReference type="ARBA" id="ARBA00022664"/>
    </source>
</evidence>
<feature type="region of interest" description="Disordered" evidence="7">
    <location>
        <begin position="41"/>
        <end position="129"/>
    </location>
</feature>
<dbReference type="Proteomes" id="UP000054558">
    <property type="component" value="Unassembled WGS sequence"/>
</dbReference>
<feature type="compositionally biased region" description="Low complexity" evidence="7">
    <location>
        <begin position="77"/>
        <end position="88"/>
    </location>
</feature>
<gene>
    <name evidence="9" type="ORF">KFL_005110010</name>
</gene>
<dbReference type="Pfam" id="PF12457">
    <property type="entry name" value="TIP_N"/>
    <property type="match status" value="1"/>
</dbReference>
<dbReference type="EMBL" id="DF237460">
    <property type="protein sequence ID" value="GAQ89319.1"/>
    <property type="molecule type" value="Genomic_DNA"/>
</dbReference>
<feature type="region of interest" description="Disordered" evidence="7">
    <location>
        <begin position="282"/>
        <end position="306"/>
    </location>
</feature>
<reference evidence="9 10" key="1">
    <citation type="journal article" date="2014" name="Nat. Commun.">
        <title>Klebsormidium flaccidum genome reveals primary factors for plant terrestrial adaptation.</title>
        <authorList>
            <person name="Hori K."/>
            <person name="Maruyama F."/>
            <person name="Fujisawa T."/>
            <person name="Togashi T."/>
            <person name="Yamamoto N."/>
            <person name="Seo M."/>
            <person name="Sato S."/>
            <person name="Yamada T."/>
            <person name="Mori H."/>
            <person name="Tajima N."/>
            <person name="Moriyama T."/>
            <person name="Ikeuchi M."/>
            <person name="Watanabe M."/>
            <person name="Wada H."/>
            <person name="Kobayashi K."/>
            <person name="Saito M."/>
            <person name="Masuda T."/>
            <person name="Sasaki-Sekimoto Y."/>
            <person name="Mashiguchi K."/>
            <person name="Awai K."/>
            <person name="Shimojima M."/>
            <person name="Masuda S."/>
            <person name="Iwai M."/>
            <person name="Nobusawa T."/>
            <person name="Narise T."/>
            <person name="Kondo S."/>
            <person name="Saito H."/>
            <person name="Sato R."/>
            <person name="Murakawa M."/>
            <person name="Ihara Y."/>
            <person name="Oshima-Yamada Y."/>
            <person name="Ohtaka K."/>
            <person name="Satoh M."/>
            <person name="Sonobe K."/>
            <person name="Ishii M."/>
            <person name="Ohtani R."/>
            <person name="Kanamori-Sato M."/>
            <person name="Honoki R."/>
            <person name="Miyazaki D."/>
            <person name="Mochizuki H."/>
            <person name="Umetsu J."/>
            <person name="Higashi K."/>
            <person name="Shibata D."/>
            <person name="Kamiya Y."/>
            <person name="Sato N."/>
            <person name="Nakamura Y."/>
            <person name="Tabata S."/>
            <person name="Ida S."/>
            <person name="Kurokawa K."/>
            <person name="Ohta H."/>
        </authorList>
    </citation>
    <scope>NUCLEOTIDE SEQUENCE [LARGE SCALE GENOMIC DNA]</scope>
    <source>
        <strain evidence="9 10">NIES-2285</strain>
    </source>
</reference>
<dbReference type="STRING" id="105231.A0A1Y1IIM6"/>
<dbReference type="GO" id="GO:0003676">
    <property type="term" value="F:nucleic acid binding"/>
    <property type="evidence" value="ECO:0007669"/>
    <property type="project" value="InterPro"/>
</dbReference>
<feature type="domain" description="G-patch" evidence="8">
    <location>
        <begin position="232"/>
        <end position="279"/>
    </location>
</feature>
<name>A0A1Y1IIM6_KLENI</name>
<dbReference type="InterPro" id="IPR045211">
    <property type="entry name" value="TFP11/STIP/Ntr1"/>
</dbReference>
<protein>
    <recommendedName>
        <fullName evidence="8">G-patch domain-containing protein</fullName>
    </recommendedName>
</protein>
<dbReference type="Pfam" id="PF01585">
    <property type="entry name" value="G-patch"/>
    <property type="match status" value="1"/>
</dbReference>
<evidence type="ECO:0000256" key="6">
    <source>
        <dbReference type="ARBA" id="ARBA00023242"/>
    </source>
</evidence>
<evidence type="ECO:0000259" key="8">
    <source>
        <dbReference type="PROSITE" id="PS50174"/>
    </source>
</evidence>
<dbReference type="SMART" id="SM00443">
    <property type="entry name" value="G_patch"/>
    <property type="match status" value="1"/>
</dbReference>
<feature type="region of interest" description="Disordered" evidence="7">
    <location>
        <begin position="804"/>
        <end position="829"/>
    </location>
</feature>
<feature type="compositionally biased region" description="Polar residues" evidence="7">
    <location>
        <begin position="804"/>
        <end position="823"/>
    </location>
</feature>
<dbReference type="PROSITE" id="PS50174">
    <property type="entry name" value="G_PATCH"/>
    <property type="match status" value="1"/>
</dbReference>
<dbReference type="GO" id="GO:0071008">
    <property type="term" value="C:U2-type post-mRNA release spliceosomal complex"/>
    <property type="evidence" value="ECO:0000318"/>
    <property type="project" value="GO_Central"/>
</dbReference>
<organism evidence="9 10">
    <name type="scientific">Klebsormidium nitens</name>
    <name type="common">Green alga</name>
    <name type="synonym">Ulothrix nitens</name>
    <dbReference type="NCBI Taxonomy" id="105231"/>
    <lineage>
        <taxon>Eukaryota</taxon>
        <taxon>Viridiplantae</taxon>
        <taxon>Streptophyta</taxon>
        <taxon>Klebsormidiophyceae</taxon>
        <taxon>Klebsormidiales</taxon>
        <taxon>Klebsormidiaceae</taxon>
        <taxon>Klebsormidium</taxon>
    </lineage>
</organism>
<dbReference type="OrthoDB" id="4822at2759"/>
<dbReference type="PANTHER" id="PTHR23329">
    <property type="entry name" value="TUFTELIN-INTERACTING PROTEIN 11-RELATED"/>
    <property type="match status" value="1"/>
</dbReference>
<dbReference type="InterPro" id="IPR022783">
    <property type="entry name" value="GCFC_dom"/>
</dbReference>
<feature type="compositionally biased region" description="Gly residues" evidence="7">
    <location>
        <begin position="117"/>
        <end position="129"/>
    </location>
</feature>
<dbReference type="OMA" id="CEQDIIQ"/>
<dbReference type="PANTHER" id="PTHR23329:SF1">
    <property type="entry name" value="TUFTELIN-INTERACTING PROTEIN 11"/>
    <property type="match status" value="1"/>
</dbReference>